<feature type="region of interest" description="Disordered" evidence="2">
    <location>
        <begin position="45"/>
        <end position="80"/>
    </location>
</feature>
<gene>
    <name evidence="3" type="ORF">RRG08_042750</name>
</gene>
<evidence type="ECO:0000256" key="2">
    <source>
        <dbReference type="SAM" id="MobiDB-lite"/>
    </source>
</evidence>
<dbReference type="Pfam" id="PF14854">
    <property type="entry name" value="LURAP"/>
    <property type="match status" value="1"/>
</dbReference>
<name>A0AAE0XQB6_9GAST</name>
<organism evidence="3 4">
    <name type="scientific">Elysia crispata</name>
    <name type="common">lettuce slug</name>
    <dbReference type="NCBI Taxonomy" id="231223"/>
    <lineage>
        <taxon>Eukaryota</taxon>
        <taxon>Metazoa</taxon>
        <taxon>Spiralia</taxon>
        <taxon>Lophotrochozoa</taxon>
        <taxon>Mollusca</taxon>
        <taxon>Gastropoda</taxon>
        <taxon>Heterobranchia</taxon>
        <taxon>Euthyneura</taxon>
        <taxon>Panpulmonata</taxon>
        <taxon>Sacoglossa</taxon>
        <taxon>Placobranchoidea</taxon>
        <taxon>Plakobranchidae</taxon>
        <taxon>Elysia</taxon>
    </lineage>
</organism>
<dbReference type="PANTHER" id="PTHR46949">
    <property type="entry name" value="LEUCINE REPEAT ADAPTER PROTEIN 25"/>
    <property type="match status" value="1"/>
</dbReference>
<accession>A0AAE0XQB6</accession>
<protein>
    <submittedName>
        <fullName evidence="3">Uncharacterized protein</fullName>
    </submittedName>
</protein>
<feature type="compositionally biased region" description="Polar residues" evidence="2">
    <location>
        <begin position="66"/>
        <end position="80"/>
    </location>
</feature>
<evidence type="ECO:0000313" key="4">
    <source>
        <dbReference type="Proteomes" id="UP001283361"/>
    </source>
</evidence>
<comment type="similarity">
    <text evidence="1">Belongs to the FAM89 family.</text>
</comment>
<comment type="caution">
    <text evidence="3">The sequence shown here is derived from an EMBL/GenBank/DDBJ whole genome shotgun (WGS) entry which is preliminary data.</text>
</comment>
<evidence type="ECO:0000256" key="1">
    <source>
        <dbReference type="ARBA" id="ARBA00038125"/>
    </source>
</evidence>
<reference evidence="3" key="1">
    <citation type="journal article" date="2023" name="G3 (Bethesda)">
        <title>A reference genome for the long-term kleptoplast-retaining sea slug Elysia crispata morphotype clarki.</title>
        <authorList>
            <person name="Eastman K.E."/>
            <person name="Pendleton A.L."/>
            <person name="Shaikh M.A."/>
            <person name="Suttiyut T."/>
            <person name="Ogas R."/>
            <person name="Tomko P."/>
            <person name="Gavelis G."/>
            <person name="Widhalm J.R."/>
            <person name="Wisecaver J.H."/>
        </authorList>
    </citation>
    <scope>NUCLEOTIDE SEQUENCE</scope>
    <source>
        <strain evidence="3">ECLA1</strain>
    </source>
</reference>
<dbReference type="EMBL" id="JAWDGP010007852">
    <property type="protein sequence ID" value="KAK3702766.1"/>
    <property type="molecule type" value="Genomic_DNA"/>
</dbReference>
<keyword evidence="4" id="KW-1185">Reference proteome</keyword>
<dbReference type="PANTHER" id="PTHR46949:SF1">
    <property type="entry name" value="AT07979P2"/>
    <property type="match status" value="1"/>
</dbReference>
<proteinExistence type="inferred from homology"/>
<dbReference type="InterPro" id="IPR039499">
    <property type="entry name" value="LURA1/LRA25"/>
</dbReference>
<dbReference type="AlphaFoldDB" id="A0AAE0XQB6"/>
<dbReference type="Proteomes" id="UP001283361">
    <property type="component" value="Unassembled WGS sequence"/>
</dbReference>
<evidence type="ECO:0000313" key="3">
    <source>
        <dbReference type="EMBL" id="KAK3702766.1"/>
    </source>
</evidence>
<sequence>MQNLFLGDYPPIPECFSHLISQEREASSPPYQRRTWHNDQHIDATEPQCSYGQDGAVDQSDDAVHSTLNSDSHTEGSSLQGTFQKLNSSLGKLQREMKDLRSLDVSLFYQLLALNEAIQDFKLNSSDRFSESGSEYSLGTASYMGSMTSLNDDSDWGEEGNLLNSSLLEGNDTLQAEKDNSTKELLMQISNLALKADQDF</sequence>